<reference evidence="1" key="1">
    <citation type="submission" date="2014-09" db="EMBL/GenBank/DDBJ databases">
        <authorList>
            <person name="Magalhaes I.L.F."/>
            <person name="Oliveira U."/>
            <person name="Santos F.R."/>
            <person name="Vidigal T.H.D.A."/>
            <person name="Brescovit A.D."/>
            <person name="Santos A.J."/>
        </authorList>
    </citation>
    <scope>NUCLEOTIDE SEQUENCE</scope>
    <source>
        <tissue evidence="1">Shoot tissue taken approximately 20 cm above the soil surface</tissue>
    </source>
</reference>
<name>A0A0A9HAF2_ARUDO</name>
<accession>A0A0A9HAF2</accession>
<organism evidence="1">
    <name type="scientific">Arundo donax</name>
    <name type="common">Giant reed</name>
    <name type="synonym">Donax arundinaceus</name>
    <dbReference type="NCBI Taxonomy" id="35708"/>
    <lineage>
        <taxon>Eukaryota</taxon>
        <taxon>Viridiplantae</taxon>
        <taxon>Streptophyta</taxon>
        <taxon>Embryophyta</taxon>
        <taxon>Tracheophyta</taxon>
        <taxon>Spermatophyta</taxon>
        <taxon>Magnoliopsida</taxon>
        <taxon>Liliopsida</taxon>
        <taxon>Poales</taxon>
        <taxon>Poaceae</taxon>
        <taxon>PACMAD clade</taxon>
        <taxon>Arundinoideae</taxon>
        <taxon>Arundineae</taxon>
        <taxon>Arundo</taxon>
    </lineage>
</organism>
<proteinExistence type="predicted"/>
<reference evidence="1" key="2">
    <citation type="journal article" date="2015" name="Data Brief">
        <title>Shoot transcriptome of the giant reed, Arundo donax.</title>
        <authorList>
            <person name="Barrero R.A."/>
            <person name="Guerrero F.D."/>
            <person name="Moolhuijzen P."/>
            <person name="Goolsby J.A."/>
            <person name="Tidwell J."/>
            <person name="Bellgard S.E."/>
            <person name="Bellgard M.I."/>
        </authorList>
    </citation>
    <scope>NUCLEOTIDE SEQUENCE</scope>
    <source>
        <tissue evidence="1">Shoot tissue taken approximately 20 cm above the soil surface</tissue>
    </source>
</reference>
<evidence type="ECO:0000313" key="1">
    <source>
        <dbReference type="EMBL" id="JAE32799.1"/>
    </source>
</evidence>
<protein>
    <submittedName>
        <fullName evidence="1">Uncharacterized protein</fullName>
    </submittedName>
</protein>
<dbReference type="EMBL" id="GBRH01165097">
    <property type="protein sequence ID" value="JAE32799.1"/>
    <property type="molecule type" value="Transcribed_RNA"/>
</dbReference>
<sequence>MRCSRRPSKSPAS</sequence>